<keyword evidence="1" id="KW-0238">DNA-binding</keyword>
<dbReference type="Proteomes" id="UP000198287">
    <property type="component" value="Unassembled WGS sequence"/>
</dbReference>
<keyword evidence="2" id="KW-0539">Nucleus</keyword>
<evidence type="ECO:0000256" key="3">
    <source>
        <dbReference type="SAM" id="MobiDB-lite"/>
    </source>
</evidence>
<evidence type="ECO:0000256" key="1">
    <source>
        <dbReference type="ARBA" id="ARBA00023125"/>
    </source>
</evidence>
<dbReference type="PANTHER" id="PTHR21677">
    <property type="entry name" value="CRAMPED PROTEIN"/>
    <property type="match status" value="1"/>
</dbReference>
<evidence type="ECO:0000313" key="5">
    <source>
        <dbReference type="Proteomes" id="UP000198287"/>
    </source>
</evidence>
<organism evidence="4 5">
    <name type="scientific">Folsomia candida</name>
    <name type="common">Springtail</name>
    <dbReference type="NCBI Taxonomy" id="158441"/>
    <lineage>
        <taxon>Eukaryota</taxon>
        <taxon>Metazoa</taxon>
        <taxon>Ecdysozoa</taxon>
        <taxon>Arthropoda</taxon>
        <taxon>Hexapoda</taxon>
        <taxon>Collembola</taxon>
        <taxon>Entomobryomorpha</taxon>
        <taxon>Isotomoidea</taxon>
        <taxon>Isotomidae</taxon>
        <taxon>Proisotominae</taxon>
        <taxon>Folsomia</taxon>
    </lineage>
</organism>
<dbReference type="GO" id="GO:0007389">
    <property type="term" value="P:pattern specification process"/>
    <property type="evidence" value="ECO:0007669"/>
    <property type="project" value="TreeGrafter"/>
</dbReference>
<sequence length="1316" mass="145680">MTNFTTRNDQSHNDDDIRRPGRSDTAVSSISEEEERSVRGTLLPFAEWKWTRNSKRGNFQTDIQPRKKKKLKGLNKSINMGKRKRSGSFSKSDDPGGAKRSDAEDSQEELDGETAACSTKGATPGGVGTRCSARVQEKQEKLRRESSPSKQILPLEVNCSSSATGSNVASAVSKGSVKNPSPNNDNAPTSNEVGASSQMGPALEEKRKKRTWELWSIEDKQLFFEALNENGKDFDAIQNYLASKAKSRKSGACGQYAPKNKDQVRHFYYRTWNKISKYLRFPDGMKKANQELYGLINYGELRKKQRILNSKTATKLCELVENGITSIKFRGKTCRIKTPVCRALKRLNGLDDVEHTRVPHKVSVEFIPRDGKTWRSIQSVSQNPRIKIVASLQRTFSSIISYLENKWKRKDDRLKEQFSSVFGKAPTRLRIIPDRRDFNIPLYRVAENTNSATICLRSYKKNVLVCETQDENETSSKIKRKRKQSGGGVGASGGGGNNIPSCSTDTPVVSAKCLVPFEYPMDPEETSDAESQSALLFPLASEDLQSNFRDDQVYFLAEQSDENALSTKDEIFSRHFKNIEDYTNVFRDIGYPADENQNGEINHLQQTETDNDDVEHELDEAPEEKFPEVEAKPVKTEKFISHLWDEDQVRRGWTAEETGTMTVGEVYLMLGQTEKISFEYFWDGPDSLEDVRTHSLLEKLIMTATFLRKKKTPRSKATTILNASIKCGAQLKCSTCGVKIEVPANLSCSTKTCSASGTASSINAVPNTAQPPLLVPRLKSNAPLSTSTTNGKQLSLFPPPQAILSAEPNVALTIPSNMDKLSVSATSSSSCEFTGSKQELSDLDKSLCLSRFIIPKTEPGNLTDNQMRFKTSETLDEGISPVNGLPNQHQIYNNGQSCTTTLMPYATQNSSTANNDNCLIELCSLATNKCNNPNISQNITATLLPPSSCMVRNPSGTVSIVSQQELGKRKNSDFIPRGKTEQITFHRPTTHLRTLEPAKLPPDVEFPPPKPFLDLPKGNRRLGRRPNFKRVVIPRVLPLLPKTPATTSTMSVMTSLAENVSTTISSSFINVLPVRGLSIISCAEQQREIIHSTTEAKPTTTTIITVTPPDNNNPQGINSMKLGYPTDPSPSSSTKPTTPRKAEAAGYEIFMNVAGTLSCSSTDFEDLLKLKRNEGNNNLNAGDVDSISLSSFMEISLPESAKMTANEMNIDDLDNSNISLSMIRLEKDTPPKDLITPDSSPTKRVLIGGPCGSDLMPDFDKTWSMDGGDLSLSNFFHFDSQRSNASETPENEVNFQAILDDGSLDFSSKLLPDVRR</sequence>
<feature type="region of interest" description="Disordered" evidence="3">
    <location>
        <begin position="1105"/>
        <end position="1140"/>
    </location>
</feature>
<dbReference type="GO" id="GO:0003682">
    <property type="term" value="F:chromatin binding"/>
    <property type="evidence" value="ECO:0007669"/>
    <property type="project" value="InterPro"/>
</dbReference>
<dbReference type="GO" id="GO:0003677">
    <property type="term" value="F:DNA binding"/>
    <property type="evidence" value="ECO:0007669"/>
    <property type="project" value="UniProtKB-KW"/>
</dbReference>
<dbReference type="GO" id="GO:0005634">
    <property type="term" value="C:nucleus"/>
    <property type="evidence" value="ECO:0007669"/>
    <property type="project" value="TreeGrafter"/>
</dbReference>
<feature type="region of interest" description="Disordered" evidence="3">
    <location>
        <begin position="474"/>
        <end position="502"/>
    </location>
</feature>
<feature type="compositionally biased region" description="Low complexity" evidence="3">
    <location>
        <begin position="1125"/>
        <end position="1139"/>
    </location>
</feature>
<gene>
    <name evidence="4" type="ORF">Fcan01_12432</name>
</gene>
<name>A0A226E6L9_FOLCA</name>
<dbReference type="OrthoDB" id="515799at2759"/>
<evidence type="ECO:0000256" key="2">
    <source>
        <dbReference type="ARBA" id="ARBA00023242"/>
    </source>
</evidence>
<feature type="compositionally biased region" description="Basic and acidic residues" evidence="3">
    <location>
        <begin position="9"/>
        <end position="22"/>
    </location>
</feature>
<protein>
    <submittedName>
        <fullName evidence="4">Protein cramped-like</fullName>
    </submittedName>
</protein>
<dbReference type="STRING" id="158441.A0A226E6L9"/>
<feature type="region of interest" description="Disordered" evidence="3">
    <location>
        <begin position="1"/>
        <end position="205"/>
    </location>
</feature>
<feature type="compositionally biased region" description="Polar residues" evidence="3">
    <location>
        <begin position="158"/>
        <end position="170"/>
    </location>
</feature>
<evidence type="ECO:0000313" key="4">
    <source>
        <dbReference type="EMBL" id="OXA52998.1"/>
    </source>
</evidence>
<feature type="compositionally biased region" description="Gly residues" evidence="3">
    <location>
        <begin position="485"/>
        <end position="497"/>
    </location>
</feature>
<feature type="region of interest" description="Disordered" evidence="3">
    <location>
        <begin position="998"/>
        <end position="1021"/>
    </location>
</feature>
<feature type="compositionally biased region" description="Basic and acidic residues" evidence="3">
    <location>
        <begin position="135"/>
        <end position="147"/>
    </location>
</feature>
<dbReference type="InterPro" id="IPR055315">
    <property type="entry name" value="Cramped-like"/>
</dbReference>
<feature type="compositionally biased region" description="Polar residues" evidence="3">
    <location>
        <begin position="176"/>
        <end position="199"/>
    </location>
</feature>
<reference evidence="4 5" key="1">
    <citation type="submission" date="2015-12" db="EMBL/GenBank/DDBJ databases">
        <title>The genome of Folsomia candida.</title>
        <authorList>
            <person name="Faddeeva A."/>
            <person name="Derks M.F."/>
            <person name="Anvar Y."/>
            <person name="Smit S."/>
            <person name="Van Straalen N."/>
            <person name="Roelofs D."/>
        </authorList>
    </citation>
    <scope>NUCLEOTIDE SEQUENCE [LARGE SCALE GENOMIC DNA]</scope>
    <source>
        <strain evidence="4 5">VU population</strain>
        <tissue evidence="4">Whole body</tissue>
    </source>
</reference>
<dbReference type="PANTHER" id="PTHR21677:SF1">
    <property type="entry name" value="PROTEIN CRAMPED-LIKE"/>
    <property type="match status" value="1"/>
</dbReference>
<feature type="compositionally biased region" description="Basic and acidic residues" evidence="3">
    <location>
        <begin position="91"/>
        <end position="103"/>
    </location>
</feature>
<dbReference type="Gene3D" id="1.10.10.60">
    <property type="entry name" value="Homeodomain-like"/>
    <property type="match status" value="1"/>
</dbReference>
<proteinExistence type="predicted"/>
<comment type="caution">
    <text evidence="4">The sequence shown here is derived from an EMBL/GenBank/DDBJ whole genome shotgun (WGS) entry which is preliminary data.</text>
</comment>
<keyword evidence="5" id="KW-1185">Reference proteome</keyword>
<accession>A0A226E6L9</accession>
<dbReference type="EMBL" id="LNIX01000006">
    <property type="protein sequence ID" value="OXA52998.1"/>
    <property type="molecule type" value="Genomic_DNA"/>
</dbReference>